<dbReference type="Proteomes" id="UP001371305">
    <property type="component" value="Unassembled WGS sequence"/>
</dbReference>
<organism evidence="2 3">
    <name type="scientific">Luteolibacter soli</name>
    <dbReference type="NCBI Taxonomy" id="3135280"/>
    <lineage>
        <taxon>Bacteria</taxon>
        <taxon>Pseudomonadati</taxon>
        <taxon>Verrucomicrobiota</taxon>
        <taxon>Verrucomicrobiia</taxon>
        <taxon>Verrucomicrobiales</taxon>
        <taxon>Verrucomicrobiaceae</taxon>
        <taxon>Luteolibacter</taxon>
    </lineage>
</organism>
<gene>
    <name evidence="2" type="ORF">WKV53_09385</name>
</gene>
<reference evidence="2 3" key="1">
    <citation type="submission" date="2024-04" db="EMBL/GenBank/DDBJ databases">
        <title>Luteolibacter sp. isolated from soil.</title>
        <authorList>
            <person name="An J."/>
        </authorList>
    </citation>
    <scope>NUCLEOTIDE SEQUENCE [LARGE SCALE GENOMIC DNA]</scope>
    <source>
        <strain evidence="2 3">Y139</strain>
    </source>
</reference>
<accession>A0ABU9AVB9</accession>
<name>A0ABU9AVB9_9BACT</name>
<comment type="caution">
    <text evidence="2">The sequence shown here is derived from an EMBL/GenBank/DDBJ whole genome shotgun (WGS) entry which is preliminary data.</text>
</comment>
<dbReference type="EMBL" id="JBBUKT010000003">
    <property type="protein sequence ID" value="MEK7950707.1"/>
    <property type="molecule type" value="Genomic_DNA"/>
</dbReference>
<evidence type="ECO:0000313" key="2">
    <source>
        <dbReference type="EMBL" id="MEK7950707.1"/>
    </source>
</evidence>
<sequence length="46" mass="5031">MGDKSPKSKQKQQTQKQHKDDAAGQAKQRQADASREARGGAPPKKK</sequence>
<dbReference type="RefSeq" id="WP_341404308.1">
    <property type="nucleotide sequence ID" value="NZ_JBBUKT010000003.1"/>
</dbReference>
<proteinExistence type="predicted"/>
<keyword evidence="3" id="KW-1185">Reference proteome</keyword>
<protein>
    <recommendedName>
        <fullName evidence="4">Small EDRK-rich factor-like N-terminal domain-containing protein</fullName>
    </recommendedName>
</protein>
<evidence type="ECO:0008006" key="4">
    <source>
        <dbReference type="Google" id="ProtNLM"/>
    </source>
</evidence>
<evidence type="ECO:0000256" key="1">
    <source>
        <dbReference type="SAM" id="MobiDB-lite"/>
    </source>
</evidence>
<feature type="region of interest" description="Disordered" evidence="1">
    <location>
        <begin position="1"/>
        <end position="46"/>
    </location>
</feature>
<feature type="compositionally biased region" description="Basic and acidic residues" evidence="1">
    <location>
        <begin position="29"/>
        <end position="38"/>
    </location>
</feature>
<evidence type="ECO:0000313" key="3">
    <source>
        <dbReference type="Proteomes" id="UP001371305"/>
    </source>
</evidence>